<protein>
    <recommendedName>
        <fullName evidence="6">Extracellular membrane protein CFEM domain-containing protein</fullName>
    </recommendedName>
</protein>
<keyword evidence="2" id="KW-1133">Transmembrane helix</keyword>
<keyword evidence="3" id="KW-0732">Signal</keyword>
<keyword evidence="5" id="KW-1185">Reference proteome</keyword>
<feature type="region of interest" description="Disordered" evidence="1">
    <location>
        <begin position="150"/>
        <end position="189"/>
    </location>
</feature>
<feature type="compositionally biased region" description="Low complexity" evidence="1">
    <location>
        <begin position="166"/>
        <end position="182"/>
    </location>
</feature>
<feature type="region of interest" description="Disordered" evidence="1">
    <location>
        <begin position="126"/>
        <end position="145"/>
    </location>
</feature>
<name>A0A6A5XNW3_9PLEO</name>
<evidence type="ECO:0000256" key="2">
    <source>
        <dbReference type="SAM" id="Phobius"/>
    </source>
</evidence>
<evidence type="ECO:0000313" key="4">
    <source>
        <dbReference type="EMBL" id="KAF2014044.1"/>
    </source>
</evidence>
<dbReference type="GeneID" id="54288613"/>
<evidence type="ECO:0008006" key="6">
    <source>
        <dbReference type="Google" id="ProtNLM"/>
    </source>
</evidence>
<gene>
    <name evidence="4" type="ORF">BU24DRAFT_452812</name>
</gene>
<evidence type="ECO:0000313" key="5">
    <source>
        <dbReference type="Proteomes" id="UP000799778"/>
    </source>
</evidence>
<keyword evidence="2" id="KW-0812">Transmembrane</keyword>
<dbReference type="RefSeq" id="XP_033382383.1">
    <property type="nucleotide sequence ID" value="XM_033531216.1"/>
</dbReference>
<keyword evidence="2" id="KW-0472">Membrane</keyword>
<sequence length="245" mass="24974">MYLFILLSICLAGVIAQGADQVTLSASIKSRADYSLLPKCVNQCLWDIGDNDTNDIGGDLAIHLSCGSPWINGCYCRGASAATAFSFITSCASYLCTTPKASDINSAVGVYTGYCSSALGDAYKPEAIPQSMPEDGQSTAAGAAPTTVAGGVSPAAGSTSSIPAQTGSKSPSSTSGSGNPSTPKDKDDGKIAGLSKGAFIGVVISASCSVLGLLFGVGFKVYKHKKQGRLQQRQTVTELNYGTKA</sequence>
<dbReference type="AlphaFoldDB" id="A0A6A5XNW3"/>
<dbReference type="Proteomes" id="UP000799778">
    <property type="component" value="Unassembled WGS sequence"/>
</dbReference>
<evidence type="ECO:0000256" key="3">
    <source>
        <dbReference type="SAM" id="SignalP"/>
    </source>
</evidence>
<feature type="compositionally biased region" description="Polar residues" evidence="1">
    <location>
        <begin position="156"/>
        <end position="165"/>
    </location>
</feature>
<evidence type="ECO:0000256" key="1">
    <source>
        <dbReference type="SAM" id="MobiDB-lite"/>
    </source>
</evidence>
<accession>A0A6A5XNW3</accession>
<feature type="transmembrane region" description="Helical" evidence="2">
    <location>
        <begin position="198"/>
        <end position="222"/>
    </location>
</feature>
<reference evidence="4" key="1">
    <citation type="journal article" date="2020" name="Stud. Mycol.">
        <title>101 Dothideomycetes genomes: a test case for predicting lifestyles and emergence of pathogens.</title>
        <authorList>
            <person name="Haridas S."/>
            <person name="Albert R."/>
            <person name="Binder M."/>
            <person name="Bloem J."/>
            <person name="Labutti K."/>
            <person name="Salamov A."/>
            <person name="Andreopoulos B."/>
            <person name="Baker S."/>
            <person name="Barry K."/>
            <person name="Bills G."/>
            <person name="Bluhm B."/>
            <person name="Cannon C."/>
            <person name="Castanera R."/>
            <person name="Culley D."/>
            <person name="Daum C."/>
            <person name="Ezra D."/>
            <person name="Gonzalez J."/>
            <person name="Henrissat B."/>
            <person name="Kuo A."/>
            <person name="Liang C."/>
            <person name="Lipzen A."/>
            <person name="Lutzoni F."/>
            <person name="Magnuson J."/>
            <person name="Mondo S."/>
            <person name="Nolan M."/>
            <person name="Ohm R."/>
            <person name="Pangilinan J."/>
            <person name="Park H.-J."/>
            <person name="Ramirez L."/>
            <person name="Alfaro M."/>
            <person name="Sun H."/>
            <person name="Tritt A."/>
            <person name="Yoshinaga Y."/>
            <person name="Zwiers L.-H."/>
            <person name="Turgeon B."/>
            <person name="Goodwin S."/>
            <person name="Spatafora J."/>
            <person name="Crous P."/>
            <person name="Grigoriev I."/>
        </authorList>
    </citation>
    <scope>NUCLEOTIDE SEQUENCE</scope>
    <source>
        <strain evidence="4">CBS 175.79</strain>
    </source>
</reference>
<proteinExistence type="predicted"/>
<dbReference type="OrthoDB" id="3783580at2759"/>
<feature type="signal peptide" evidence="3">
    <location>
        <begin position="1"/>
        <end position="16"/>
    </location>
</feature>
<dbReference type="EMBL" id="ML978071">
    <property type="protein sequence ID" value="KAF2014044.1"/>
    <property type="molecule type" value="Genomic_DNA"/>
</dbReference>
<feature type="chain" id="PRO_5025693919" description="Extracellular membrane protein CFEM domain-containing protein" evidence="3">
    <location>
        <begin position="17"/>
        <end position="245"/>
    </location>
</feature>
<organism evidence="4 5">
    <name type="scientific">Aaosphaeria arxii CBS 175.79</name>
    <dbReference type="NCBI Taxonomy" id="1450172"/>
    <lineage>
        <taxon>Eukaryota</taxon>
        <taxon>Fungi</taxon>
        <taxon>Dikarya</taxon>
        <taxon>Ascomycota</taxon>
        <taxon>Pezizomycotina</taxon>
        <taxon>Dothideomycetes</taxon>
        <taxon>Pleosporomycetidae</taxon>
        <taxon>Pleosporales</taxon>
        <taxon>Pleosporales incertae sedis</taxon>
        <taxon>Aaosphaeria</taxon>
    </lineage>
</organism>